<keyword evidence="3" id="KW-1185">Reference proteome</keyword>
<dbReference type="Proteomes" id="UP000076798">
    <property type="component" value="Unassembled WGS sequence"/>
</dbReference>
<organism evidence="2 3">
    <name type="scientific">Sistotremastrum suecicum HHB10207 ss-3</name>
    <dbReference type="NCBI Taxonomy" id="1314776"/>
    <lineage>
        <taxon>Eukaryota</taxon>
        <taxon>Fungi</taxon>
        <taxon>Dikarya</taxon>
        <taxon>Basidiomycota</taxon>
        <taxon>Agaricomycotina</taxon>
        <taxon>Agaricomycetes</taxon>
        <taxon>Sistotremastrales</taxon>
        <taxon>Sistotremastraceae</taxon>
        <taxon>Sistotremastrum</taxon>
    </lineage>
</organism>
<dbReference type="OrthoDB" id="2430314at2759"/>
<proteinExistence type="predicted"/>
<evidence type="ECO:0000259" key="1">
    <source>
        <dbReference type="Pfam" id="PF26138"/>
    </source>
</evidence>
<reference evidence="2 3" key="1">
    <citation type="journal article" date="2016" name="Mol. Biol. Evol.">
        <title>Comparative Genomics of Early-Diverging Mushroom-Forming Fungi Provides Insights into the Origins of Lignocellulose Decay Capabilities.</title>
        <authorList>
            <person name="Nagy L.G."/>
            <person name="Riley R."/>
            <person name="Tritt A."/>
            <person name="Adam C."/>
            <person name="Daum C."/>
            <person name="Floudas D."/>
            <person name="Sun H."/>
            <person name="Yadav J.S."/>
            <person name="Pangilinan J."/>
            <person name="Larsson K.H."/>
            <person name="Matsuura K."/>
            <person name="Barry K."/>
            <person name="Labutti K."/>
            <person name="Kuo R."/>
            <person name="Ohm R.A."/>
            <person name="Bhattacharya S.S."/>
            <person name="Shirouzu T."/>
            <person name="Yoshinaga Y."/>
            <person name="Martin F.M."/>
            <person name="Grigoriev I.V."/>
            <person name="Hibbett D.S."/>
        </authorList>
    </citation>
    <scope>NUCLEOTIDE SEQUENCE [LARGE SCALE GENOMIC DNA]</scope>
    <source>
        <strain evidence="2 3">HHB10207 ss-3</strain>
    </source>
</reference>
<accession>A0A166E8I4</accession>
<sequence length="113" mass="12603">MAIISPTSLQLQKIRKKAIKRRKKLVIILGSLIAGCAAATVAQSILGVKPVHNSILRGDAWIVELLDGHPSRMYNNLGMHKHVFCQLTRDLRLRGLDNSRSVSTEEQVAIFLY</sequence>
<dbReference type="EMBL" id="KV428048">
    <property type="protein sequence ID" value="KZT39312.1"/>
    <property type="molecule type" value="Genomic_DNA"/>
</dbReference>
<evidence type="ECO:0000313" key="3">
    <source>
        <dbReference type="Proteomes" id="UP000076798"/>
    </source>
</evidence>
<dbReference type="AlphaFoldDB" id="A0A166E8I4"/>
<feature type="domain" description="DUF8040" evidence="1">
    <location>
        <begin position="53"/>
        <end position="113"/>
    </location>
</feature>
<dbReference type="Pfam" id="PF26138">
    <property type="entry name" value="DUF8040"/>
    <property type="match status" value="1"/>
</dbReference>
<gene>
    <name evidence="2" type="ORF">SISSUDRAFT_984980</name>
</gene>
<dbReference type="InterPro" id="IPR058353">
    <property type="entry name" value="DUF8040"/>
</dbReference>
<evidence type="ECO:0000313" key="2">
    <source>
        <dbReference type="EMBL" id="KZT39312.1"/>
    </source>
</evidence>
<protein>
    <recommendedName>
        <fullName evidence="1">DUF8040 domain-containing protein</fullName>
    </recommendedName>
</protein>
<feature type="non-terminal residue" evidence="2">
    <location>
        <position position="113"/>
    </location>
</feature>
<name>A0A166E8I4_9AGAM</name>